<feature type="domain" description="Cupin type-2" evidence="1">
    <location>
        <begin position="33"/>
        <end position="100"/>
    </location>
</feature>
<dbReference type="Gene3D" id="2.60.120.10">
    <property type="entry name" value="Jelly Rolls"/>
    <property type="match status" value="1"/>
</dbReference>
<proteinExistence type="predicted"/>
<evidence type="ECO:0000259" key="1">
    <source>
        <dbReference type="Pfam" id="PF07883"/>
    </source>
</evidence>
<dbReference type="RefSeq" id="WP_318347042.1">
    <property type="nucleotide sequence ID" value="NZ_AP018694.1"/>
</dbReference>
<dbReference type="KEGG" id="anf:AQPE_2896"/>
<dbReference type="Proteomes" id="UP001193389">
    <property type="component" value="Chromosome"/>
</dbReference>
<evidence type="ECO:0000313" key="3">
    <source>
        <dbReference type="Proteomes" id="UP001193389"/>
    </source>
</evidence>
<dbReference type="Pfam" id="PF07883">
    <property type="entry name" value="Cupin_2"/>
    <property type="match status" value="1"/>
</dbReference>
<reference evidence="2" key="1">
    <citation type="journal article" date="2020" name="Int. J. Syst. Evol. Microbiol.">
        <title>Aquipluma nitroreducens gen. nov. sp. nov., a novel facultatively anaerobic bacterium isolated from a freshwater lake.</title>
        <authorList>
            <person name="Watanabe M."/>
            <person name="Kojima H."/>
            <person name="Fukui M."/>
        </authorList>
    </citation>
    <scope>NUCLEOTIDE SEQUENCE</scope>
    <source>
        <strain evidence="2">MeG22</strain>
    </source>
</reference>
<dbReference type="SUPFAM" id="SSF51182">
    <property type="entry name" value="RmlC-like cupins"/>
    <property type="match status" value="1"/>
</dbReference>
<keyword evidence="3" id="KW-1185">Reference proteome</keyword>
<dbReference type="PANTHER" id="PTHR37694">
    <property type="entry name" value="SLR8022 PROTEIN"/>
    <property type="match status" value="1"/>
</dbReference>
<dbReference type="InterPro" id="IPR014710">
    <property type="entry name" value="RmlC-like_jellyroll"/>
</dbReference>
<sequence length="112" mass="12587">MKVTRYQDQELHQNPHGVDVRKLYDKESAQVSHITLQPGEGLKAHKTPVDVFFIVLEGTPVIQVGDEEELCEKDCLVESPANIIHNIYNPTHNVARILVVKAPRPATVSRIL</sequence>
<gene>
    <name evidence="2" type="ORF">AQPE_2896</name>
</gene>
<accession>A0A5K7SAX6</accession>
<dbReference type="AlphaFoldDB" id="A0A5K7SAX6"/>
<dbReference type="InterPro" id="IPR011051">
    <property type="entry name" value="RmlC_Cupin_sf"/>
</dbReference>
<dbReference type="CDD" id="cd06984">
    <property type="entry name" value="cupin_Moth_1897"/>
    <property type="match status" value="1"/>
</dbReference>
<evidence type="ECO:0000313" key="2">
    <source>
        <dbReference type="EMBL" id="BBE18731.1"/>
    </source>
</evidence>
<dbReference type="InterPro" id="IPR013096">
    <property type="entry name" value="Cupin_2"/>
</dbReference>
<dbReference type="EMBL" id="AP018694">
    <property type="protein sequence ID" value="BBE18731.1"/>
    <property type="molecule type" value="Genomic_DNA"/>
</dbReference>
<organism evidence="2 3">
    <name type="scientific">Aquipluma nitroreducens</name>
    <dbReference type="NCBI Taxonomy" id="2010828"/>
    <lineage>
        <taxon>Bacteria</taxon>
        <taxon>Pseudomonadati</taxon>
        <taxon>Bacteroidota</taxon>
        <taxon>Bacteroidia</taxon>
        <taxon>Marinilabiliales</taxon>
        <taxon>Prolixibacteraceae</taxon>
        <taxon>Aquipluma</taxon>
    </lineage>
</organism>
<protein>
    <recommendedName>
        <fullName evidence="1">Cupin type-2 domain-containing protein</fullName>
    </recommendedName>
</protein>
<name>A0A5K7SAX6_9BACT</name>
<dbReference type="PANTHER" id="PTHR37694:SF1">
    <property type="entry name" value="SLR8022 PROTEIN"/>
    <property type="match status" value="1"/>
</dbReference>